<proteinExistence type="predicted"/>
<dbReference type="KEGG" id="glz:GLAREA_00872"/>
<name>S3CTJ0_GLAL2</name>
<evidence type="ECO:0000313" key="2">
    <source>
        <dbReference type="Proteomes" id="UP000016922"/>
    </source>
</evidence>
<sequence>MEIVSLETGRYSQSAGISTYSSPRYSYSKPPVFHRAPAVHRMLVHLSRADAFKQLLASYWLRAGRDVVGWRDPAGKGFAAPNHHRLNSWVRGTTNPRLWSGR</sequence>
<dbReference type="EMBL" id="KE145367">
    <property type="protein sequence ID" value="EPE29712.1"/>
    <property type="molecule type" value="Genomic_DNA"/>
</dbReference>
<organism evidence="1 2">
    <name type="scientific">Glarea lozoyensis (strain ATCC 20868 / MF5171)</name>
    <dbReference type="NCBI Taxonomy" id="1116229"/>
    <lineage>
        <taxon>Eukaryota</taxon>
        <taxon>Fungi</taxon>
        <taxon>Dikarya</taxon>
        <taxon>Ascomycota</taxon>
        <taxon>Pezizomycotina</taxon>
        <taxon>Leotiomycetes</taxon>
        <taxon>Helotiales</taxon>
        <taxon>Helotiaceae</taxon>
        <taxon>Glarea</taxon>
    </lineage>
</organism>
<reference evidence="1 2" key="1">
    <citation type="journal article" date="2013" name="BMC Genomics">
        <title>Genomics-driven discovery of the pneumocandin biosynthetic gene cluster in the fungus Glarea lozoyensis.</title>
        <authorList>
            <person name="Chen L."/>
            <person name="Yue Q."/>
            <person name="Zhang X."/>
            <person name="Xiang M."/>
            <person name="Wang C."/>
            <person name="Li S."/>
            <person name="Che Y."/>
            <person name="Ortiz-Lopez F.J."/>
            <person name="Bills G.F."/>
            <person name="Liu X."/>
            <person name="An Z."/>
        </authorList>
    </citation>
    <scope>NUCLEOTIDE SEQUENCE [LARGE SCALE GENOMIC DNA]</scope>
    <source>
        <strain evidence="2">ATCC 20868 / MF5171</strain>
    </source>
</reference>
<evidence type="ECO:0000313" key="1">
    <source>
        <dbReference type="EMBL" id="EPE29712.1"/>
    </source>
</evidence>
<dbReference type="Proteomes" id="UP000016922">
    <property type="component" value="Unassembled WGS sequence"/>
</dbReference>
<dbReference type="RefSeq" id="XP_008083821.1">
    <property type="nucleotide sequence ID" value="XM_008085630.1"/>
</dbReference>
<dbReference type="GeneID" id="19459930"/>
<protein>
    <submittedName>
        <fullName evidence="1">Uncharacterized protein</fullName>
    </submittedName>
</protein>
<accession>S3CTJ0</accession>
<keyword evidence="2" id="KW-1185">Reference proteome</keyword>
<gene>
    <name evidence="1" type="ORF">GLAREA_00872</name>
</gene>
<dbReference type="AlphaFoldDB" id="S3CTJ0"/>
<dbReference type="HOGENOM" id="CLU_2277787_0_0_1"/>